<keyword evidence="1" id="KW-0812">Transmembrane</keyword>
<dbReference type="EMBL" id="CP115536">
    <property type="protein sequence ID" value="WBY59010.1"/>
    <property type="molecule type" value="Genomic_DNA"/>
</dbReference>
<evidence type="ECO:0000256" key="1">
    <source>
        <dbReference type="SAM" id="Phobius"/>
    </source>
</evidence>
<feature type="transmembrane region" description="Helical" evidence="1">
    <location>
        <begin position="149"/>
        <end position="167"/>
    </location>
</feature>
<evidence type="ECO:0000313" key="3">
    <source>
        <dbReference type="Proteomes" id="UP001054126"/>
    </source>
</evidence>
<proteinExistence type="predicted"/>
<dbReference type="Proteomes" id="UP001054126">
    <property type="component" value="Chromosome 12"/>
</dbReference>
<dbReference type="Pfam" id="PF06022">
    <property type="entry name" value="Cir_Bir_Yir"/>
    <property type="match status" value="3"/>
</dbReference>
<dbReference type="InterPro" id="IPR006477">
    <property type="entry name" value="Yir_bir_cir"/>
</dbReference>
<accession>A0AAF0B734</accession>
<name>A0AAF0B734_PLAYO</name>
<sequence>MDHILCARFRTLRNFLPDELNNFTERDFHDNGKIRNYCPNEDSGGKEYFYTKYIKNNTDSTNCKKDGMNCSSTLKNKTGYKNFKEFIEENECLMNIGINDMSNLYSAFKSLCNMYTELYASKVNCNKCLETLKNFSQDTSSSSSIANKLIPVLSILVAIAIFLGIFYKYSLFEFDKRFQKQHLRKNIKK</sequence>
<gene>
    <name evidence="2" type="ORF">Py17XNL_001204906</name>
</gene>
<keyword evidence="1" id="KW-1133">Transmembrane helix</keyword>
<dbReference type="AlphaFoldDB" id="A0AAF0B734"/>
<organism evidence="2 3">
    <name type="scientific">Plasmodium yoelii yoelii</name>
    <dbReference type="NCBI Taxonomy" id="73239"/>
    <lineage>
        <taxon>Eukaryota</taxon>
        <taxon>Sar</taxon>
        <taxon>Alveolata</taxon>
        <taxon>Apicomplexa</taxon>
        <taxon>Aconoidasida</taxon>
        <taxon>Haemosporida</taxon>
        <taxon>Plasmodiidae</taxon>
        <taxon>Plasmodium</taxon>
        <taxon>Plasmodium (Vinckeia)</taxon>
    </lineage>
</organism>
<keyword evidence="1" id="KW-0472">Membrane</keyword>
<reference evidence="2" key="1">
    <citation type="submission" date="2023-01" db="EMBL/GenBank/DDBJ databases">
        <title>Long-Read Genome Assembly and Gene Model Annotations for the Rodent Malaria Parasite Plasmodium yoelii 17XNL.</title>
        <authorList>
            <person name="Mitchell G.J."/>
            <person name="Sebastian A."/>
            <person name="Albert I."/>
            <person name="Lindner S.E."/>
        </authorList>
    </citation>
    <scope>NUCLEOTIDE SEQUENCE</scope>
    <source>
        <strain evidence="2">17XNL clone 1.1</strain>
    </source>
</reference>
<protein>
    <submittedName>
        <fullName evidence="2">Uncharacterized protein</fullName>
    </submittedName>
</protein>
<evidence type="ECO:0000313" key="2">
    <source>
        <dbReference type="EMBL" id="WBY59010.1"/>
    </source>
</evidence>